<dbReference type="RefSeq" id="YP_009476624.1">
    <property type="nucleotide sequence ID" value="NC_037451.1"/>
</dbReference>
<dbReference type="EMBL" id="MG680941">
    <property type="protein sequence ID" value="AVM81117.1"/>
    <property type="molecule type" value="Genomic_DNA"/>
</dbReference>
<geneLocation type="mitochondrion" evidence="7"/>
<keyword evidence="4 6" id="KW-1133">Transmembrane helix</keyword>
<keyword evidence="5 6" id="KW-0472">Membrane</keyword>
<dbReference type="GO" id="GO:0065002">
    <property type="term" value="P:intracellular protein transmembrane transport"/>
    <property type="evidence" value="ECO:0007669"/>
    <property type="project" value="TreeGrafter"/>
</dbReference>
<feature type="transmembrane region" description="Helical" evidence="6">
    <location>
        <begin position="21"/>
        <end position="48"/>
    </location>
</feature>
<evidence type="ECO:0000256" key="6">
    <source>
        <dbReference type="SAM" id="Phobius"/>
    </source>
</evidence>
<feature type="transmembrane region" description="Helical" evidence="6">
    <location>
        <begin position="68"/>
        <end position="93"/>
    </location>
</feature>
<feature type="transmembrane region" description="Helical" evidence="6">
    <location>
        <begin position="114"/>
        <end position="138"/>
    </location>
</feature>
<dbReference type="GO" id="GO:0009977">
    <property type="term" value="F:proton motive force dependent protein transmembrane transporter activity"/>
    <property type="evidence" value="ECO:0007669"/>
    <property type="project" value="TreeGrafter"/>
</dbReference>
<protein>
    <submittedName>
        <fullName evidence="7">TatC</fullName>
    </submittedName>
</protein>
<feature type="transmembrane region" description="Helical" evidence="6">
    <location>
        <begin position="158"/>
        <end position="187"/>
    </location>
</feature>
<organism evidence="7">
    <name type="scientific">Chroomonas placoidea</name>
    <dbReference type="NCBI Taxonomy" id="173977"/>
    <lineage>
        <taxon>Eukaryota</taxon>
        <taxon>Cryptophyceae</taxon>
        <taxon>Pyrenomonadales</taxon>
        <taxon>Chroomonadaceae</taxon>
        <taxon>Chroomonas</taxon>
    </lineage>
</organism>
<dbReference type="GO" id="GO:0043953">
    <property type="term" value="P:protein transport by the Tat complex"/>
    <property type="evidence" value="ECO:0007669"/>
    <property type="project" value="TreeGrafter"/>
</dbReference>
<keyword evidence="7" id="KW-0496">Mitochondrion</keyword>
<proteinExistence type="inferred from homology"/>
<dbReference type="Pfam" id="PF00902">
    <property type="entry name" value="TatC"/>
    <property type="match status" value="1"/>
</dbReference>
<dbReference type="PRINTS" id="PR01840">
    <property type="entry name" value="TATCFAMILY"/>
</dbReference>
<dbReference type="AlphaFoldDB" id="A0A2P1G828"/>
<comment type="similarity">
    <text evidence="2">Belongs to the TatC family.</text>
</comment>
<dbReference type="GO" id="GO:0033281">
    <property type="term" value="C:TAT protein transport complex"/>
    <property type="evidence" value="ECO:0007669"/>
    <property type="project" value="TreeGrafter"/>
</dbReference>
<feature type="transmembrane region" description="Helical" evidence="6">
    <location>
        <begin position="199"/>
        <end position="217"/>
    </location>
</feature>
<evidence type="ECO:0000256" key="5">
    <source>
        <dbReference type="ARBA" id="ARBA00023136"/>
    </source>
</evidence>
<reference evidence="7" key="1">
    <citation type="journal article" date="2018" name="BMC Genomics">
        <title>Comparative mitochondrial genomics of cryptophyte algae: gene shuffling and dynamic mobile genetic elements.</title>
        <authorList>
            <person name="Kim J.I."/>
            <person name="Yoon H.S."/>
            <person name="Yi G."/>
            <person name="Shin W."/>
            <person name="Archibald J.M."/>
        </authorList>
    </citation>
    <scope>NUCLEOTIDE SEQUENCE</scope>
    <source>
        <strain evidence="7">CCAP978/8</strain>
    </source>
</reference>
<dbReference type="GeneID" id="36496248"/>
<sequence length="250" mass="29525">MALSIETHFKELKYRILYISFSWLITFFFSYLNVTYIIYILTLPFLQIKKVNTNLNQSDFIFTNIFEAFSSYVLVSFVTTIYLLLPVISYSCFAFLKSGLMKHEQKYTIFMIKLFLLCCSLALLFTHQIFLPFILNFFLSFEELVKTNLFTLKLEPKILDYLCMIINSFFLFTLIFQIPFSLFLLLNQNLINVYFLEKNRKSFLIISVIAGGVLTPPDICTQLIIALPLCLFFEFILLLSYMKKLYEKLN</sequence>
<dbReference type="PANTHER" id="PTHR30371">
    <property type="entry name" value="SEC-INDEPENDENT PROTEIN TRANSLOCASE PROTEIN TATC"/>
    <property type="match status" value="1"/>
</dbReference>
<feature type="transmembrane region" description="Helical" evidence="6">
    <location>
        <begin position="223"/>
        <end position="242"/>
    </location>
</feature>
<gene>
    <name evidence="7" type="primary">tatC</name>
    <name evidence="7" type="ORF">CplaMt_p038</name>
</gene>
<evidence type="ECO:0000256" key="1">
    <source>
        <dbReference type="ARBA" id="ARBA00004141"/>
    </source>
</evidence>
<dbReference type="PANTHER" id="PTHR30371:SF0">
    <property type="entry name" value="SEC-INDEPENDENT PROTEIN TRANSLOCASE PROTEIN TATC, CHLOROPLASTIC-RELATED"/>
    <property type="match status" value="1"/>
</dbReference>
<keyword evidence="3 6" id="KW-0812">Transmembrane</keyword>
<accession>A0A2P1G828</accession>
<evidence type="ECO:0000256" key="2">
    <source>
        <dbReference type="ARBA" id="ARBA00008882"/>
    </source>
</evidence>
<evidence type="ECO:0000256" key="3">
    <source>
        <dbReference type="ARBA" id="ARBA00022692"/>
    </source>
</evidence>
<comment type="subcellular location">
    <subcellularLocation>
        <location evidence="1">Membrane</location>
        <topology evidence="1">Multi-pass membrane protein</topology>
    </subcellularLocation>
</comment>
<evidence type="ECO:0000313" key="7">
    <source>
        <dbReference type="EMBL" id="AVM81117.1"/>
    </source>
</evidence>
<dbReference type="InterPro" id="IPR002033">
    <property type="entry name" value="TatC"/>
</dbReference>
<evidence type="ECO:0000256" key="4">
    <source>
        <dbReference type="ARBA" id="ARBA00022989"/>
    </source>
</evidence>
<name>A0A2P1G828_9CRYP</name>